<gene>
    <name evidence="1" type="ORF">FJZ00_00460</name>
</gene>
<name>A0A937X2G6_9BACT</name>
<accession>A0A937X2G6</accession>
<sequence length="71" mass="7894">MEPFEVEAIVLARQVRRVWPDAKVMGGPNVLWRIGIAGAPGEPPTFLTRGHALSWFAWREAWEYSGTTLGG</sequence>
<evidence type="ECO:0000313" key="1">
    <source>
        <dbReference type="EMBL" id="MBM3273592.1"/>
    </source>
</evidence>
<dbReference type="Proteomes" id="UP000703893">
    <property type="component" value="Unassembled WGS sequence"/>
</dbReference>
<organism evidence="1 2">
    <name type="scientific">Candidatus Tanganyikabacteria bacterium</name>
    <dbReference type="NCBI Taxonomy" id="2961651"/>
    <lineage>
        <taxon>Bacteria</taxon>
        <taxon>Bacillati</taxon>
        <taxon>Candidatus Sericytochromatia</taxon>
        <taxon>Candidatus Tanganyikabacteria</taxon>
    </lineage>
</organism>
<protein>
    <submittedName>
        <fullName evidence="1">Uncharacterized protein</fullName>
    </submittedName>
</protein>
<reference evidence="1 2" key="1">
    <citation type="submission" date="2019-03" db="EMBL/GenBank/DDBJ databases">
        <title>Lake Tanganyika Metagenome-Assembled Genomes (MAGs).</title>
        <authorList>
            <person name="Tran P."/>
        </authorList>
    </citation>
    <scope>NUCLEOTIDE SEQUENCE [LARGE SCALE GENOMIC DNA]</scope>
    <source>
        <strain evidence="1">K_DeepCast_65m_m2_236</strain>
    </source>
</reference>
<evidence type="ECO:0000313" key="2">
    <source>
        <dbReference type="Proteomes" id="UP000703893"/>
    </source>
</evidence>
<comment type="caution">
    <text evidence="1">The sequence shown here is derived from an EMBL/GenBank/DDBJ whole genome shotgun (WGS) entry which is preliminary data.</text>
</comment>
<dbReference type="EMBL" id="VGJX01000010">
    <property type="protein sequence ID" value="MBM3273592.1"/>
    <property type="molecule type" value="Genomic_DNA"/>
</dbReference>
<dbReference type="AlphaFoldDB" id="A0A937X2G6"/>
<proteinExistence type="predicted"/>